<keyword evidence="3" id="KW-1185">Reference proteome</keyword>
<evidence type="ECO:0000256" key="2">
    <source>
        <dbReference type="SAM" id="Phobius"/>
    </source>
</evidence>
<evidence type="ECO:0000256" key="1">
    <source>
        <dbReference type="ARBA" id="ARBA00005773"/>
    </source>
</evidence>
<protein>
    <submittedName>
        <fullName evidence="4">Thiamine transporter 2-like</fullName>
    </submittedName>
</protein>
<dbReference type="AlphaFoldDB" id="A0A8J1KQZ3"/>
<evidence type="ECO:0000313" key="4">
    <source>
        <dbReference type="RefSeq" id="XP_041419731.1"/>
    </source>
</evidence>
<dbReference type="Pfam" id="PF01770">
    <property type="entry name" value="Folate_carrier"/>
    <property type="match status" value="1"/>
</dbReference>
<dbReference type="PANTHER" id="PTHR10686">
    <property type="entry name" value="FOLATE TRANSPORTER"/>
    <property type="match status" value="1"/>
</dbReference>
<dbReference type="InterPro" id="IPR002666">
    <property type="entry name" value="Folate_carrier"/>
</dbReference>
<dbReference type="Proteomes" id="UP000186698">
    <property type="component" value="Chromosome 5L"/>
</dbReference>
<reference evidence="4" key="1">
    <citation type="submission" date="2025-08" db="UniProtKB">
        <authorList>
            <consortium name="RefSeq"/>
        </authorList>
    </citation>
    <scope>IDENTIFICATION</scope>
    <source>
        <strain evidence="4">J_2021</strain>
        <tissue evidence="4">Erythrocytes</tissue>
    </source>
</reference>
<dbReference type="GeneID" id="121393944"/>
<dbReference type="PANTHER" id="PTHR10686:SF40">
    <property type="entry name" value="THIAMINE TRANSPORTER 2"/>
    <property type="match status" value="1"/>
</dbReference>
<accession>A0A8J1KQZ3</accession>
<dbReference type="RefSeq" id="XP_041419731.1">
    <property type="nucleotide sequence ID" value="XM_041563797.1"/>
</dbReference>
<feature type="transmembrane region" description="Helical" evidence="2">
    <location>
        <begin position="65"/>
        <end position="84"/>
    </location>
</feature>
<evidence type="ECO:0000313" key="3">
    <source>
        <dbReference type="Proteomes" id="UP000186698"/>
    </source>
</evidence>
<organism evidence="3 4">
    <name type="scientific">Xenopus laevis</name>
    <name type="common">African clawed frog</name>
    <dbReference type="NCBI Taxonomy" id="8355"/>
    <lineage>
        <taxon>Eukaryota</taxon>
        <taxon>Metazoa</taxon>
        <taxon>Chordata</taxon>
        <taxon>Craniata</taxon>
        <taxon>Vertebrata</taxon>
        <taxon>Euteleostomi</taxon>
        <taxon>Amphibia</taxon>
        <taxon>Batrachia</taxon>
        <taxon>Anura</taxon>
        <taxon>Pipoidea</taxon>
        <taxon>Pipidae</taxon>
        <taxon>Xenopodinae</taxon>
        <taxon>Xenopus</taxon>
        <taxon>Xenopus</taxon>
    </lineage>
</organism>
<feature type="transmembrane region" description="Helical" evidence="2">
    <location>
        <begin position="127"/>
        <end position="150"/>
    </location>
</feature>
<dbReference type="OrthoDB" id="18814at2759"/>
<dbReference type="GO" id="GO:0015234">
    <property type="term" value="F:thiamine transmembrane transporter activity"/>
    <property type="evidence" value="ECO:0007669"/>
    <property type="project" value="TreeGrafter"/>
</dbReference>
<feature type="transmembrane region" description="Helical" evidence="2">
    <location>
        <begin position="7"/>
        <end position="29"/>
    </location>
</feature>
<name>A0A8J1KQZ3_XENLA</name>
<dbReference type="KEGG" id="xla:121393944"/>
<dbReference type="GO" id="GO:0005886">
    <property type="term" value="C:plasma membrane"/>
    <property type="evidence" value="ECO:0007669"/>
    <property type="project" value="TreeGrafter"/>
</dbReference>
<comment type="similarity">
    <text evidence="1">Belongs to the reduced folate carrier (RFC) transporter (TC 2.A.48) family.</text>
</comment>
<sequence>MVPMRATTLYITVLGALLSLLVGHVKVSWTMSSELALAVFSSTEAGALFLMALSRNIWMCYAGYLIFKSSYMLLITIATFKVAVNLSMEHYALLFGINTLAALVLQTLLTIIVVDPVGLGLDIFSQFLVYGCYYAVIAGMFFVWNIYIFISTFCRSPRNSLHSAIKSETQLYGLN</sequence>
<keyword evidence="2" id="KW-0812">Transmembrane</keyword>
<keyword evidence="2" id="KW-0472">Membrane</keyword>
<gene>
    <name evidence="4" type="primary">LOC121393944</name>
</gene>
<feature type="transmembrane region" description="Helical" evidence="2">
    <location>
        <begin position="90"/>
        <end position="115"/>
    </location>
</feature>
<keyword evidence="2" id="KW-1133">Transmembrane helix</keyword>
<proteinExistence type="inferred from homology"/>